<evidence type="ECO:0000256" key="1">
    <source>
        <dbReference type="SAM" id="Phobius"/>
    </source>
</evidence>
<name>A0A1V9Y4K6_ACHHY</name>
<organism evidence="2 3">
    <name type="scientific">Achlya hypogyna</name>
    <name type="common">Oomycete</name>
    <name type="synonym">Protoachlya hypogyna</name>
    <dbReference type="NCBI Taxonomy" id="1202772"/>
    <lineage>
        <taxon>Eukaryota</taxon>
        <taxon>Sar</taxon>
        <taxon>Stramenopiles</taxon>
        <taxon>Oomycota</taxon>
        <taxon>Saprolegniomycetes</taxon>
        <taxon>Saprolegniales</taxon>
        <taxon>Achlyaceae</taxon>
        <taxon>Achlya</taxon>
    </lineage>
</organism>
<feature type="transmembrane region" description="Helical" evidence="1">
    <location>
        <begin position="94"/>
        <end position="116"/>
    </location>
</feature>
<protein>
    <recommendedName>
        <fullName evidence="4">ABC transporter domain-containing protein</fullName>
    </recommendedName>
</protein>
<dbReference type="STRING" id="1202772.A0A1V9Y4K6"/>
<dbReference type="Gene3D" id="3.40.50.300">
    <property type="entry name" value="P-loop containing nucleotide triphosphate hydrolases"/>
    <property type="match status" value="1"/>
</dbReference>
<dbReference type="OrthoDB" id="164093at2759"/>
<keyword evidence="3" id="KW-1185">Reference proteome</keyword>
<evidence type="ECO:0000313" key="2">
    <source>
        <dbReference type="EMBL" id="OQR80637.1"/>
    </source>
</evidence>
<keyword evidence="1" id="KW-0472">Membrane</keyword>
<dbReference type="InterPro" id="IPR027417">
    <property type="entry name" value="P-loop_NTPase"/>
</dbReference>
<accession>A0A1V9Y4K6</accession>
<reference evidence="2 3" key="1">
    <citation type="journal article" date="2014" name="Genome Biol. Evol.">
        <title>The secreted proteins of Achlya hypogyna and Thraustotheca clavata identify the ancestral oomycete secretome and reveal gene acquisitions by horizontal gene transfer.</title>
        <authorList>
            <person name="Misner I."/>
            <person name="Blouin N."/>
            <person name="Leonard G."/>
            <person name="Richards T.A."/>
            <person name="Lane C.E."/>
        </authorList>
    </citation>
    <scope>NUCLEOTIDE SEQUENCE [LARGE SCALE GENOMIC DNA]</scope>
    <source>
        <strain evidence="2 3">ATCC 48635</strain>
    </source>
</reference>
<proteinExistence type="predicted"/>
<dbReference type="AlphaFoldDB" id="A0A1V9Y4K6"/>
<gene>
    <name evidence="2" type="ORF">ACHHYP_17395</name>
</gene>
<evidence type="ECO:0000313" key="3">
    <source>
        <dbReference type="Proteomes" id="UP000243579"/>
    </source>
</evidence>
<comment type="caution">
    <text evidence="2">The sequence shown here is derived from an EMBL/GenBank/DDBJ whole genome shotgun (WGS) entry which is preliminary data.</text>
</comment>
<keyword evidence="1" id="KW-1133">Transmembrane helix</keyword>
<dbReference type="EMBL" id="JNBR01002901">
    <property type="protein sequence ID" value="OQR80637.1"/>
    <property type="molecule type" value="Genomic_DNA"/>
</dbReference>
<sequence length="137" mass="15025">MSSPRGSRSPVKATAADAQLLTLPPLVHALRLKHESFKYGWINALRDKCAGAALVAECHGFTKTLKYGDTAIGQHADVSVSSGQLQRICLARALIRLPSVFLLVHVVLAEVAYVFIFCEMKNHFSSMCDLVHMDDKT</sequence>
<dbReference type="Proteomes" id="UP000243579">
    <property type="component" value="Unassembled WGS sequence"/>
</dbReference>
<evidence type="ECO:0008006" key="4">
    <source>
        <dbReference type="Google" id="ProtNLM"/>
    </source>
</evidence>
<keyword evidence="1" id="KW-0812">Transmembrane</keyword>
<dbReference type="SUPFAM" id="SSF52540">
    <property type="entry name" value="P-loop containing nucleoside triphosphate hydrolases"/>
    <property type="match status" value="1"/>
</dbReference>